<gene>
    <name evidence="2" type="ORF">WT26_20940</name>
</gene>
<dbReference type="EMBL" id="CP013444">
    <property type="protein sequence ID" value="AOK18513.1"/>
    <property type="molecule type" value="Genomic_DNA"/>
</dbReference>
<evidence type="ECO:0000313" key="2">
    <source>
        <dbReference type="EMBL" id="AOK18513.1"/>
    </source>
</evidence>
<proteinExistence type="predicted"/>
<organism evidence="2 3">
    <name type="scientific">Burkholderia cepacia</name>
    <name type="common">Pseudomonas cepacia</name>
    <dbReference type="NCBI Taxonomy" id="292"/>
    <lineage>
        <taxon>Bacteria</taxon>
        <taxon>Pseudomonadati</taxon>
        <taxon>Pseudomonadota</taxon>
        <taxon>Betaproteobacteria</taxon>
        <taxon>Burkholderiales</taxon>
        <taxon>Burkholderiaceae</taxon>
        <taxon>Burkholderia</taxon>
        <taxon>Burkholderia cepacia complex</taxon>
    </lineage>
</organism>
<name>A0A1B4PX37_BURCE</name>
<accession>A0A1B4PX37</accession>
<reference evidence="2 3" key="1">
    <citation type="submission" date="2015-12" db="EMBL/GenBank/DDBJ databases">
        <title>Diversity of Burkholderia near neighbor genomes.</title>
        <authorList>
            <person name="Sahl J."/>
            <person name="Wagner D."/>
            <person name="Keim P."/>
        </authorList>
    </citation>
    <scope>NUCLEOTIDE SEQUENCE [LARGE SCALE GENOMIC DNA]</scope>
    <source>
        <strain evidence="2 3">MSMB1184WGS</strain>
    </source>
</reference>
<dbReference type="AlphaFoldDB" id="A0A1B4PX37"/>
<protein>
    <recommendedName>
        <fullName evidence="1">HNH endonuclease 5 domain-containing protein</fullName>
    </recommendedName>
</protein>
<sequence>MPVANNVLAIRRALELAGVTFTAGGVDYGFQWTFITEAGISSMHMGFGPESAATLREFMAIFGSGEAAATNAVKLNMVQCATSELKSKLSSYVDSFGKSAPHLYRLQKLVNGLRDAEFFLVVPVPLASTSEQYQLEQLVYQLNHPDERSFAAEHKRLFGDLLAAYDMVAPRTDKRVDIGNARKSDRTCRFCGRTKATGATFSDEAHAIPAALGNQFLKLSDECDTCNHFFGEEIEPTLIELLNVQRVFLGTESRGSKPTIKFANGQMLNDGKQMIVISEKISEEASGVLTAQLGEGKRIVPVNFYKALCKIALSVIPEAELPALEKTARWLRFGEPGGVRLPKVAAAIVPLPPEPSAQIVLYVRREDTSKLPHVVCEFRLGCYIYVYALPFSARDAWDLIGFFEDDTFKETFRHYASVPSWVHQDYSNDKEITVVQNIKMVPRTRD</sequence>
<evidence type="ECO:0000313" key="3">
    <source>
        <dbReference type="Proteomes" id="UP000094776"/>
    </source>
</evidence>
<feature type="domain" description="HNH endonuclease 5" evidence="1">
    <location>
        <begin position="188"/>
        <end position="239"/>
    </location>
</feature>
<evidence type="ECO:0000259" key="1">
    <source>
        <dbReference type="Pfam" id="PF14279"/>
    </source>
</evidence>
<dbReference type="Proteomes" id="UP000094776">
    <property type="component" value="Chromosome 2"/>
</dbReference>
<dbReference type="Pfam" id="PF14279">
    <property type="entry name" value="HNH_5"/>
    <property type="match status" value="1"/>
</dbReference>
<dbReference type="InterPro" id="IPR029471">
    <property type="entry name" value="HNH_5"/>
</dbReference>